<keyword evidence="1" id="KW-1133">Transmembrane helix</keyword>
<keyword evidence="1" id="KW-0472">Membrane</keyword>
<dbReference type="RefSeq" id="WP_210681002.1">
    <property type="nucleotide sequence ID" value="NZ_JAGMWN010000002.1"/>
</dbReference>
<reference evidence="2" key="1">
    <citation type="submission" date="2021-04" db="EMBL/GenBank/DDBJ databases">
        <authorList>
            <person name="Zhang D.-C."/>
        </authorList>
    </citation>
    <scope>NUCLEOTIDE SEQUENCE</scope>
    <source>
        <strain evidence="2">CGMCC 1.15697</strain>
    </source>
</reference>
<evidence type="ECO:0000256" key="1">
    <source>
        <dbReference type="SAM" id="Phobius"/>
    </source>
</evidence>
<keyword evidence="1" id="KW-0812">Transmembrane</keyword>
<organism evidence="2 3">
    <name type="scientific">Marivibrio halodurans</name>
    <dbReference type="NCBI Taxonomy" id="2039722"/>
    <lineage>
        <taxon>Bacteria</taxon>
        <taxon>Pseudomonadati</taxon>
        <taxon>Pseudomonadota</taxon>
        <taxon>Alphaproteobacteria</taxon>
        <taxon>Rhodospirillales</taxon>
        <taxon>Rhodospirillaceae</taxon>
        <taxon>Marivibrio</taxon>
    </lineage>
</organism>
<proteinExistence type="predicted"/>
<dbReference type="Proteomes" id="UP000672602">
    <property type="component" value="Unassembled WGS sequence"/>
</dbReference>
<name>A0A8J7RX95_9PROT</name>
<sequence>MTLWAIFRAPVVIAVASIVGLVAALVGNGLADAASWVGLLVPVAAVVWAWMARRQ</sequence>
<accession>A0A8J7RX95</accession>
<evidence type="ECO:0000313" key="2">
    <source>
        <dbReference type="EMBL" id="MBP5856427.1"/>
    </source>
</evidence>
<comment type="caution">
    <text evidence="2">The sequence shown here is derived from an EMBL/GenBank/DDBJ whole genome shotgun (WGS) entry which is preliminary data.</text>
</comment>
<dbReference type="AlphaFoldDB" id="A0A8J7RX95"/>
<feature type="transmembrane region" description="Helical" evidence="1">
    <location>
        <begin position="33"/>
        <end position="51"/>
    </location>
</feature>
<gene>
    <name evidence="2" type="ORF">KAJ83_05370</name>
</gene>
<dbReference type="EMBL" id="JAGMWN010000002">
    <property type="protein sequence ID" value="MBP5856427.1"/>
    <property type="molecule type" value="Genomic_DNA"/>
</dbReference>
<keyword evidence="3" id="KW-1185">Reference proteome</keyword>
<feature type="transmembrane region" description="Helical" evidence="1">
    <location>
        <begin position="7"/>
        <end position="27"/>
    </location>
</feature>
<evidence type="ECO:0000313" key="3">
    <source>
        <dbReference type="Proteomes" id="UP000672602"/>
    </source>
</evidence>
<protein>
    <submittedName>
        <fullName evidence="2">Uncharacterized protein</fullName>
    </submittedName>
</protein>